<protein>
    <submittedName>
        <fullName evidence="2">Uncharacterized protein</fullName>
    </submittedName>
</protein>
<dbReference type="AlphaFoldDB" id="A0A5N7BR42"/>
<organism evidence="2">
    <name type="scientific">Petromyces alliaceus</name>
    <name type="common">Aspergillus alliaceus</name>
    <dbReference type="NCBI Taxonomy" id="209559"/>
    <lineage>
        <taxon>Eukaryota</taxon>
        <taxon>Fungi</taxon>
        <taxon>Dikarya</taxon>
        <taxon>Ascomycota</taxon>
        <taxon>Pezizomycotina</taxon>
        <taxon>Eurotiomycetes</taxon>
        <taxon>Eurotiomycetidae</taxon>
        <taxon>Eurotiales</taxon>
        <taxon>Aspergillaceae</taxon>
        <taxon>Aspergillus</taxon>
        <taxon>Aspergillus subgen. Circumdati</taxon>
    </lineage>
</organism>
<dbReference type="EMBL" id="ML735384">
    <property type="protein sequence ID" value="KAE8384280.1"/>
    <property type="molecule type" value="Genomic_DNA"/>
</dbReference>
<evidence type="ECO:0000313" key="2">
    <source>
        <dbReference type="EMBL" id="KAE8384280.1"/>
    </source>
</evidence>
<reference evidence="2" key="1">
    <citation type="submission" date="2019-04" db="EMBL/GenBank/DDBJ databases">
        <title>Friends and foes A comparative genomics studyof 23 Aspergillus species from section Flavi.</title>
        <authorList>
            <consortium name="DOE Joint Genome Institute"/>
            <person name="Kjaerbolling I."/>
            <person name="Vesth T."/>
            <person name="Frisvad J.C."/>
            <person name="Nybo J.L."/>
            <person name="Theobald S."/>
            <person name="Kildgaard S."/>
            <person name="Isbrandt T."/>
            <person name="Kuo A."/>
            <person name="Sato A."/>
            <person name="Lyhne E.K."/>
            <person name="Kogle M.E."/>
            <person name="Wiebenga A."/>
            <person name="Kun R.S."/>
            <person name="Lubbers R.J."/>
            <person name="Makela M.R."/>
            <person name="Barry K."/>
            <person name="Chovatia M."/>
            <person name="Clum A."/>
            <person name="Daum C."/>
            <person name="Haridas S."/>
            <person name="He G."/>
            <person name="LaButti K."/>
            <person name="Lipzen A."/>
            <person name="Mondo S."/>
            <person name="Riley R."/>
            <person name="Salamov A."/>
            <person name="Simmons B.A."/>
            <person name="Magnuson J.K."/>
            <person name="Henrissat B."/>
            <person name="Mortensen U.H."/>
            <person name="Larsen T.O."/>
            <person name="Devries R.P."/>
            <person name="Grigoriev I.V."/>
            <person name="Machida M."/>
            <person name="Baker S.E."/>
            <person name="Andersen M.R."/>
        </authorList>
    </citation>
    <scope>NUCLEOTIDE SEQUENCE [LARGE SCALE GENOMIC DNA]</scope>
    <source>
        <strain evidence="2">IBT 14317</strain>
    </source>
</reference>
<gene>
    <name evidence="2" type="ORF">BDV23DRAFT_189367</name>
</gene>
<feature type="region of interest" description="Disordered" evidence="1">
    <location>
        <begin position="164"/>
        <end position="183"/>
    </location>
</feature>
<feature type="compositionally biased region" description="Basic and acidic residues" evidence="1">
    <location>
        <begin position="170"/>
        <end position="183"/>
    </location>
</feature>
<dbReference type="Proteomes" id="UP000326877">
    <property type="component" value="Unassembled WGS sequence"/>
</dbReference>
<sequence length="183" mass="21002">MQCCHGVKTGEDFHGFLAEFLHLAGEAELPRSQYKTELDQRLARKVRELCIAFRGLGKTFEEYCVQAGSVVQSLNEFDEDAKRYRAKEKTAASTIVPIIRTIRRLKMQEMEVQVEEHQREVNWIMQCVTSFERMASASIAKSQCHMTNTCPKLAKKKKADLKNLESFGNNDKDVEEVPDKEKV</sequence>
<accession>A0A5N7BR42</accession>
<evidence type="ECO:0000256" key="1">
    <source>
        <dbReference type="SAM" id="MobiDB-lite"/>
    </source>
</evidence>
<proteinExistence type="predicted"/>
<name>A0A5N7BR42_PETAA</name>